<dbReference type="InterPro" id="IPR049734">
    <property type="entry name" value="NudC-like_C"/>
</dbReference>
<accession>A0A2M8W2N8</accession>
<gene>
    <name evidence="12" type="ORF">BC777_3177</name>
</gene>
<evidence type="ECO:0000256" key="7">
    <source>
        <dbReference type="ARBA" id="ARBA00022842"/>
    </source>
</evidence>
<dbReference type="GO" id="GO:0019677">
    <property type="term" value="P:NAD+ catabolic process"/>
    <property type="evidence" value="ECO:0007669"/>
    <property type="project" value="TreeGrafter"/>
</dbReference>
<dbReference type="InterPro" id="IPR050241">
    <property type="entry name" value="NAD-cap_RNA_hydrolase_NudC"/>
</dbReference>
<proteinExistence type="inferred from homology"/>
<name>A0A2M8W2N8_9RHOB</name>
<dbReference type="InterPro" id="IPR020476">
    <property type="entry name" value="Nudix_hydrolase"/>
</dbReference>
<dbReference type="GO" id="GO:0046872">
    <property type="term" value="F:metal ion binding"/>
    <property type="evidence" value="ECO:0007669"/>
    <property type="project" value="UniProtKB-KW"/>
</dbReference>
<dbReference type="Gene3D" id="3.90.79.20">
    <property type="match status" value="1"/>
</dbReference>
<dbReference type="CDD" id="cd03429">
    <property type="entry name" value="NUDIX_NADH_pyrophosphatase_Nudt13"/>
    <property type="match status" value="1"/>
</dbReference>
<dbReference type="InterPro" id="IPR015375">
    <property type="entry name" value="NADH_PPase-like_N"/>
</dbReference>
<feature type="domain" description="Nudix hydrolase" evidence="11">
    <location>
        <begin position="192"/>
        <end position="323"/>
    </location>
</feature>
<dbReference type="InterPro" id="IPR015797">
    <property type="entry name" value="NUDIX_hydrolase-like_dom_sf"/>
</dbReference>
<evidence type="ECO:0000256" key="8">
    <source>
        <dbReference type="ARBA" id="ARBA00023027"/>
    </source>
</evidence>
<evidence type="ECO:0000259" key="11">
    <source>
        <dbReference type="PROSITE" id="PS51462"/>
    </source>
</evidence>
<evidence type="ECO:0000256" key="4">
    <source>
        <dbReference type="ARBA" id="ARBA00012381"/>
    </source>
</evidence>
<dbReference type="Pfam" id="PF09296">
    <property type="entry name" value="NUDIX-like"/>
    <property type="match status" value="1"/>
</dbReference>
<dbReference type="EC" id="3.6.1.22" evidence="4"/>
<sequence length="331" mass="35940">MLEIIALTQGPWHAGAMKIAETVTFGGSRLDRAAEMRGTADALKAQNDARAVLLWRGKPLICGDDLLRLPLDHPVMADASAATIFLGREDGVPVFSADLSEWEPEGLDDETLNSFLDPSEQRHPAVPDAAFAELRAVMTRLSPRDAELAATAKAVTEWHRTHRFCARCGAESAMAMGGWQRDCAACGGHHFPRTDPVVIMLITHGNSVLVGRSPGWPEGMYSLLAGFVEPGETIEAAVRREVFEEAGVRVGAVSYLSSQPWPFPASLMFGCAGEALTTKLTIDPEEIEDAIWVTREEMADAFAGNHQTILPARKGAIAHFLLEAWLSDRLD</sequence>
<dbReference type="PANTHER" id="PTHR42904">
    <property type="entry name" value="NUDIX HYDROLASE, NUDC SUBFAMILY"/>
    <property type="match status" value="1"/>
</dbReference>
<dbReference type="NCBIfam" id="NF001299">
    <property type="entry name" value="PRK00241.1"/>
    <property type="match status" value="1"/>
</dbReference>
<evidence type="ECO:0000256" key="6">
    <source>
        <dbReference type="ARBA" id="ARBA00022801"/>
    </source>
</evidence>
<dbReference type="Pfam" id="PF09297">
    <property type="entry name" value="Zn_ribbon_NUD"/>
    <property type="match status" value="1"/>
</dbReference>
<evidence type="ECO:0000256" key="9">
    <source>
        <dbReference type="ARBA" id="ARBA00023679"/>
    </source>
</evidence>
<dbReference type="Pfam" id="PF00293">
    <property type="entry name" value="NUDIX"/>
    <property type="match status" value="1"/>
</dbReference>
<dbReference type="InterPro" id="IPR000086">
    <property type="entry name" value="NUDIX_hydrolase_dom"/>
</dbReference>
<evidence type="ECO:0000313" key="12">
    <source>
        <dbReference type="EMBL" id="PJI85179.1"/>
    </source>
</evidence>
<dbReference type="InterPro" id="IPR020084">
    <property type="entry name" value="NUDIX_hydrolase_CS"/>
</dbReference>
<dbReference type="PROSITE" id="PS51462">
    <property type="entry name" value="NUDIX"/>
    <property type="match status" value="1"/>
</dbReference>
<dbReference type="PRINTS" id="PR00502">
    <property type="entry name" value="NUDIXFAMILY"/>
</dbReference>
<keyword evidence="7" id="KW-0460">Magnesium</keyword>
<reference evidence="12 13" key="1">
    <citation type="submission" date="2017-11" db="EMBL/GenBank/DDBJ databases">
        <title>Genomic Encyclopedia of Archaeal and Bacterial Type Strains, Phase II (KMG-II): From Individual Species to Whole Genera.</title>
        <authorList>
            <person name="Goeker M."/>
        </authorList>
    </citation>
    <scope>NUCLEOTIDE SEQUENCE [LARGE SCALE GENOMIC DNA]</scope>
    <source>
        <strain evidence="12 13">DSM 29128</strain>
    </source>
</reference>
<evidence type="ECO:0000256" key="3">
    <source>
        <dbReference type="ARBA" id="ARBA00009595"/>
    </source>
</evidence>
<dbReference type="GO" id="GO:0005829">
    <property type="term" value="C:cytosol"/>
    <property type="evidence" value="ECO:0007669"/>
    <property type="project" value="TreeGrafter"/>
</dbReference>
<dbReference type="Proteomes" id="UP000228531">
    <property type="component" value="Unassembled WGS sequence"/>
</dbReference>
<dbReference type="SUPFAM" id="SSF55811">
    <property type="entry name" value="Nudix"/>
    <property type="match status" value="1"/>
</dbReference>
<comment type="similarity">
    <text evidence="3">Belongs to the Nudix hydrolase family. NudC subfamily.</text>
</comment>
<dbReference type="PROSITE" id="PS00893">
    <property type="entry name" value="NUDIX_BOX"/>
    <property type="match status" value="1"/>
</dbReference>
<evidence type="ECO:0000313" key="13">
    <source>
        <dbReference type="Proteomes" id="UP000228531"/>
    </source>
</evidence>
<dbReference type="GO" id="GO:0035529">
    <property type="term" value="F:NADH pyrophosphatase activity"/>
    <property type="evidence" value="ECO:0007669"/>
    <property type="project" value="TreeGrafter"/>
</dbReference>
<comment type="caution">
    <text evidence="12">The sequence shown here is derived from an EMBL/GenBank/DDBJ whole genome shotgun (WGS) entry which is preliminary data.</text>
</comment>
<keyword evidence="8" id="KW-0520">NAD</keyword>
<dbReference type="GO" id="GO:0006742">
    <property type="term" value="P:NADP+ catabolic process"/>
    <property type="evidence" value="ECO:0007669"/>
    <property type="project" value="TreeGrafter"/>
</dbReference>
<comment type="catalytic activity">
    <reaction evidence="9">
        <text>a 5'-end NAD(+)-phospho-ribonucleoside in mRNA + H2O = a 5'-end phospho-adenosine-phospho-ribonucleoside in mRNA + beta-nicotinamide D-ribonucleotide + 2 H(+)</text>
        <dbReference type="Rhea" id="RHEA:60876"/>
        <dbReference type="Rhea" id="RHEA-COMP:15698"/>
        <dbReference type="Rhea" id="RHEA-COMP:15719"/>
        <dbReference type="ChEBI" id="CHEBI:14649"/>
        <dbReference type="ChEBI" id="CHEBI:15377"/>
        <dbReference type="ChEBI" id="CHEBI:15378"/>
        <dbReference type="ChEBI" id="CHEBI:144029"/>
        <dbReference type="ChEBI" id="CHEBI:144051"/>
    </reaction>
    <physiologicalReaction direction="left-to-right" evidence="9">
        <dbReference type="Rhea" id="RHEA:60877"/>
    </physiologicalReaction>
</comment>
<keyword evidence="13" id="KW-1185">Reference proteome</keyword>
<evidence type="ECO:0000256" key="1">
    <source>
        <dbReference type="ARBA" id="ARBA00001946"/>
    </source>
</evidence>
<evidence type="ECO:0000256" key="2">
    <source>
        <dbReference type="ARBA" id="ARBA00001947"/>
    </source>
</evidence>
<dbReference type="AlphaFoldDB" id="A0A2M8W2N8"/>
<keyword evidence="6 10" id="KW-0378">Hydrolase</keyword>
<organism evidence="12 13">
    <name type="scientific">Yoonia maricola</name>
    <dbReference type="NCBI Taxonomy" id="420999"/>
    <lineage>
        <taxon>Bacteria</taxon>
        <taxon>Pseudomonadati</taxon>
        <taxon>Pseudomonadota</taxon>
        <taxon>Alphaproteobacteria</taxon>
        <taxon>Rhodobacterales</taxon>
        <taxon>Paracoccaceae</taxon>
        <taxon>Yoonia</taxon>
    </lineage>
</organism>
<dbReference type="Gene3D" id="3.90.79.10">
    <property type="entry name" value="Nucleoside Triphosphate Pyrophosphohydrolase"/>
    <property type="match status" value="1"/>
</dbReference>
<keyword evidence="5" id="KW-0479">Metal-binding</keyword>
<dbReference type="InterPro" id="IPR015376">
    <property type="entry name" value="Znr_NADH_PPase"/>
</dbReference>
<protein>
    <recommendedName>
        <fullName evidence="4">NAD(+) diphosphatase</fullName>
        <ecNumber evidence="4">3.6.1.22</ecNumber>
    </recommendedName>
</protein>
<comment type="cofactor">
    <cofactor evidence="1">
        <name>Mg(2+)</name>
        <dbReference type="ChEBI" id="CHEBI:18420"/>
    </cofactor>
</comment>
<evidence type="ECO:0000256" key="5">
    <source>
        <dbReference type="ARBA" id="ARBA00022723"/>
    </source>
</evidence>
<comment type="cofactor">
    <cofactor evidence="2">
        <name>Zn(2+)</name>
        <dbReference type="ChEBI" id="CHEBI:29105"/>
    </cofactor>
</comment>
<dbReference type="PANTHER" id="PTHR42904:SF6">
    <property type="entry name" value="NAD-CAPPED RNA HYDROLASE NUDT12"/>
    <property type="match status" value="1"/>
</dbReference>
<evidence type="ECO:0000256" key="10">
    <source>
        <dbReference type="RuleBase" id="RU003476"/>
    </source>
</evidence>
<dbReference type="EMBL" id="PGTY01000003">
    <property type="protein sequence ID" value="PJI85179.1"/>
    <property type="molecule type" value="Genomic_DNA"/>
</dbReference>